<feature type="coiled-coil region" evidence="1">
    <location>
        <begin position="255"/>
        <end position="282"/>
    </location>
</feature>
<feature type="coiled-coil region" evidence="1">
    <location>
        <begin position="1012"/>
        <end position="1098"/>
    </location>
</feature>
<keyword evidence="1" id="KW-0175">Coiled coil</keyword>
<protein>
    <recommendedName>
        <fullName evidence="3">Extracellular matrix-binding protein ebh GA module domain-containing protein</fullName>
    </recommendedName>
</protein>
<evidence type="ECO:0000313" key="4">
    <source>
        <dbReference type="EMBL" id="KEZ23027.1"/>
    </source>
</evidence>
<dbReference type="SMART" id="SM00844">
    <property type="entry name" value="GA"/>
    <property type="match status" value="5"/>
</dbReference>
<feature type="domain" description="Extracellular matrix-binding protein ebh GA module" evidence="3">
    <location>
        <begin position="1072"/>
        <end position="1120"/>
    </location>
</feature>
<gene>
    <name evidence="4" type="ORF">UDIV_4230</name>
</gene>
<feature type="region of interest" description="Disordered" evidence="2">
    <location>
        <begin position="607"/>
        <end position="628"/>
    </location>
</feature>
<feature type="coiled-coil region" evidence="1">
    <location>
        <begin position="1139"/>
        <end position="1189"/>
    </location>
</feature>
<feature type="coiled-coil region" evidence="1">
    <location>
        <begin position="164"/>
        <end position="222"/>
    </location>
</feature>
<dbReference type="eggNOG" id="COG1196">
    <property type="taxonomic scope" value="Bacteria"/>
</dbReference>
<feature type="coiled-coil region" evidence="1">
    <location>
        <begin position="441"/>
        <end position="560"/>
    </location>
</feature>
<dbReference type="InterPro" id="IPR002988">
    <property type="entry name" value="GA_module"/>
</dbReference>
<feature type="coiled-coil region" evidence="1">
    <location>
        <begin position="867"/>
        <end position="894"/>
    </location>
</feature>
<feature type="coiled-coil region" evidence="1">
    <location>
        <begin position="722"/>
        <end position="791"/>
    </location>
</feature>
<feature type="domain" description="Extracellular matrix-binding protein ebh GA module" evidence="3">
    <location>
        <begin position="378"/>
        <end position="443"/>
    </location>
</feature>
<comment type="caution">
    <text evidence="4">The sequence shown here is derived from an EMBL/GenBank/DDBJ whole genome shotgun (WGS) entry which is preliminary data.</text>
</comment>
<feature type="coiled-coil region" evidence="1">
    <location>
        <begin position="311"/>
        <end position="345"/>
    </location>
</feature>
<feature type="domain" description="Extracellular matrix-binding protein ebh GA module" evidence="3">
    <location>
        <begin position="1006"/>
        <end position="1069"/>
    </location>
</feature>
<proteinExistence type="predicted"/>
<evidence type="ECO:0000313" key="5">
    <source>
        <dbReference type="Proteomes" id="UP000028537"/>
    </source>
</evidence>
<keyword evidence="5" id="KW-1185">Reference proteome</keyword>
<evidence type="ECO:0000256" key="2">
    <source>
        <dbReference type="SAM" id="MobiDB-lite"/>
    </source>
</evidence>
<dbReference type="EMBL" id="JFDP01000052">
    <property type="protein sequence ID" value="KEZ23027.1"/>
    <property type="molecule type" value="Genomic_DNA"/>
</dbReference>
<dbReference type="RefSeq" id="WP_038102828.1">
    <property type="nucleotide sequence ID" value="NZ_JFDP01000052.1"/>
</dbReference>
<dbReference type="Gene3D" id="1.20.5.420">
    <property type="entry name" value="Immunoglobulin FC, subunit C"/>
    <property type="match status" value="5"/>
</dbReference>
<feature type="coiled-coil region" evidence="1">
    <location>
        <begin position="633"/>
        <end position="694"/>
    </location>
</feature>
<organism evidence="4 5">
    <name type="scientific">Ureaplasma diversum NCTC 246</name>
    <dbReference type="NCBI Taxonomy" id="1188241"/>
    <lineage>
        <taxon>Bacteria</taxon>
        <taxon>Bacillati</taxon>
        <taxon>Mycoplasmatota</taxon>
        <taxon>Mycoplasmoidales</taxon>
        <taxon>Mycoplasmoidaceae</taxon>
        <taxon>Ureaplasma</taxon>
    </lineage>
</organism>
<feature type="domain" description="Extracellular matrix-binding protein ebh GA module" evidence="3">
    <location>
        <begin position="636"/>
        <end position="682"/>
    </location>
</feature>
<dbReference type="InterPro" id="IPR020840">
    <property type="entry name" value="Extracell_matrix-bd_GA"/>
</dbReference>
<sequence length="1881" mass="214776">MKKFPTSKILKGTLIVAALNVVILPAVLASPSITLSAFEIEQILLALNNENNKVVSHINKLESNKDSVDTLESSILQTANITDQANQVLLKYNREDIKSHLKIKAVRDQLESNINELKTKNEAFKPILEQNKLFLNTVVQNAQLTVKKAEDKAKKTLSIDLPGLNEAKLELENALKEVDKAKELAKSSKEHTDKLVVLAKRVQKATEKVNNLIVELNIISQDNDKLNIKYQQELDRLINLLTLKIDESKNNDLDLVQINNLVEQLKETNTQANRANEIISQDSKSNQQTKAKKDQLADLVKTSEQTIIALNSKAQQIKKDIDDQLDNLSKTINTATNNIQAANNLGAVSIEFSNAQNRISSDIKALKEKIQKVKYDEVLKTANDLETKDQQNLANALTKAKSLVSNYLKEADQLTNEQRSSFESEINQATTAEQLENIQKAIELTNLKEKTKKEINKLELISQQQKDQLNQSVDQQQNDQGIEQILESVNELNKQKESVKEAINQLNNASDQLVKKYNDELVEANTNKKVQKLLADIKELDSYKQTKKDEIETLDSLSEADKESLYNELKSAETKEAVDSIVQKAKSLNESKKNALNSLSSLNDLSEEDKNRFKSSINKATTNEDTNKTLEDAKSLNEAKKATKENLTTLDNLSDEHKEELKQNVAGSVSLEAVNRIKEETTKLNNEKKLLIDNVNKLNDFESEQKNKFKEQIKNSKDLNELKELVNTLKEIDRSKEELKQLIDEPNNRVEDKDKQALKTELTKATTKEEVAKVKEKLELAKKKIDAIDKINAVSNIDEAKKQQFIQQIKDAQDGDQVDLILATARDDVVAVAKAKARSEVNKLEFISKKEKDQFIKSLDNLNVQNKDTYENKVKELTNKNKEKENLHKGLESKKELFSPTLQQKIKQQLVNEDEKTKYDALAQQYTELASTKEQIKQKINSLEWLGAKDKESLTKKLINQENASTSRAIETEANQLNTFKKNLTDSVQQLQNIDQSEKTTTKDRIKEAITKDQAQKLHDDLKLKSQKADAKNQVNSLNNINNRKQGYLNEIESASNESEISAIVNRAKNRSNLNKEKETAKNQIQNLNLISNEHKQRLKNEIDSRETVDKVNETLNWAKQLSELKAQNSFDKLKLTNLSKNTNEKAKYEQELLNADTKVAVTRLVNDYKAKENEIVKANQKIDQHNNLSTEVKNSFKTKIREAQTNKINDIINEAKTLDTNNYRNITTLNGLQYLNDTYKTNKAKEIKNQATTQASNAKLKEAVDFNNSKKEYADKINQFSLLTQKTKTDAISGLKNNDNQSSYKEKYDKLKEKEDIKKERLTLITTTSEITRKGREILDSQLRATDQDHELNRILEDVVMWRNEAKINSDITSSLNSSKAKIQELAASNQANSSQSLQSLNNFISQNTKNEEDTLDALKVKNKALKDGLRERIIKFNQSMSTKVDNTNTNASKPLNTINKDELTNTKNKLEADIEKYKSIKQSISSNFDQSFDQNGYDNVIAKSTQVLAKLNQKIQLVDKYETINKTLLSSKLAEREKEWLESRLLKVARNPDVQMSELDGVQNDINNAINEQKRLLDAFADAEFDLNKTMDVLKDIDAISKNRQINASHQSIVQKYNNIMTTIKSRYDDSVNESTLPQLTSEVTKLNDGLEIYATKFTEVKNYIIKHSGTEQIQTDAWDQYEKSTQNVRLELSKDGIKDYGYYKQTMETTLNSAFDDVKKLVFKKQIVEFIGNGRWSQPGQVSYNSHVNFTISNAYVENPSAKSKAQIKFVENKGYETTYPNMHINFNIRDVTNGYNGGHDIWTHEIYFHSSDDDKMVYRLQSKRYKQHTWFVINKMPSSTKYDRRLDPWAYKVDNDKKNWFTEEDLVLTEFKGQKVK</sequence>
<name>A0A084EYI5_9BACT</name>
<evidence type="ECO:0000259" key="3">
    <source>
        <dbReference type="SMART" id="SM00844"/>
    </source>
</evidence>
<dbReference type="Proteomes" id="UP000028537">
    <property type="component" value="Unassembled WGS sequence"/>
</dbReference>
<feature type="coiled-coil region" evidence="1">
    <location>
        <begin position="1462"/>
        <end position="1489"/>
    </location>
</feature>
<dbReference type="OrthoDB" id="405776at2"/>
<reference evidence="4 5" key="1">
    <citation type="submission" date="2014-02" db="EMBL/GenBank/DDBJ databases">
        <title>Genome sequence of Ureaplasma diversum strain 246.</title>
        <authorList>
            <person name="Sirand-Pugnet P."/>
            <person name="Breton M."/>
            <person name="Dordet-Frisoni E."/>
            <person name="Baranowski E."/>
            <person name="Barre A."/>
            <person name="Couture C."/>
            <person name="Dupuy V."/>
            <person name="Gaurivaud P."/>
            <person name="Jacob D."/>
            <person name="Lemaitre C."/>
            <person name="Manso-Silvan L."/>
            <person name="Nikolski M."/>
            <person name="Nouvel L.-X."/>
            <person name="Poumarat F."/>
            <person name="Tardy F."/>
            <person name="Thebault P."/>
            <person name="Theil S."/>
            <person name="Citti C."/>
            <person name="Thiaucourt F."/>
            <person name="Blanchard A."/>
        </authorList>
    </citation>
    <scope>NUCLEOTIDE SEQUENCE [LARGE SCALE GENOMIC DNA]</scope>
    <source>
        <strain evidence="4 5">NCTC 246</strain>
    </source>
</reference>
<accession>A0A084EYI5</accession>
<dbReference type="Pfam" id="PF01468">
    <property type="entry name" value="GA"/>
    <property type="match status" value="8"/>
</dbReference>
<evidence type="ECO:0000256" key="1">
    <source>
        <dbReference type="SAM" id="Coils"/>
    </source>
</evidence>
<feature type="domain" description="Extracellular matrix-binding protein ebh GA module" evidence="3">
    <location>
        <begin position="582"/>
        <end position="634"/>
    </location>
</feature>
<feature type="compositionally biased region" description="Polar residues" evidence="2">
    <location>
        <begin position="614"/>
        <end position="624"/>
    </location>
</feature>